<sequence>MLVIIKKLWSFLAEFSGVISSFIFLFLGFSKVLELFSTNKLIFYLSILIFILAFIWLLRWIIKNIPSLEIKLSEIQINEDIKDLSNKNLKSNFPVMPTNPMINTWFEKTLRDVKAWASDATFETISLFIKVTPIRNEIFLMSGVVSIWKNSSKNFYVGKDYITGEEELRPHRIGTVSIVPFYKKYPNWQKALNASFIAIKSNLPEIYQIVISSHYSNLLNIEYQYSFKNKMNREIFGLEDNILTNNKNNTKILI</sequence>
<organism evidence="2 3">
    <name type="scientific">Candidatus Amesbacteria bacterium RIFOXYB1_FULL_44_23</name>
    <dbReference type="NCBI Taxonomy" id="1797263"/>
    <lineage>
        <taxon>Bacteria</taxon>
        <taxon>Candidatus Amesiibacteriota</taxon>
    </lineage>
</organism>
<accession>A0A1F4ZV73</accession>
<keyword evidence="1" id="KW-0812">Transmembrane</keyword>
<proteinExistence type="predicted"/>
<dbReference type="AlphaFoldDB" id="A0A1F4ZV73"/>
<evidence type="ECO:0000256" key="1">
    <source>
        <dbReference type="SAM" id="Phobius"/>
    </source>
</evidence>
<gene>
    <name evidence="2" type="ORF">A2397_04955</name>
</gene>
<feature type="transmembrane region" description="Helical" evidence="1">
    <location>
        <begin position="12"/>
        <end position="29"/>
    </location>
</feature>
<dbReference type="STRING" id="1797263.A2397_04955"/>
<name>A0A1F4ZV73_9BACT</name>
<keyword evidence="1" id="KW-1133">Transmembrane helix</keyword>
<evidence type="ECO:0000313" key="2">
    <source>
        <dbReference type="EMBL" id="OGD09347.1"/>
    </source>
</evidence>
<reference evidence="2 3" key="1">
    <citation type="journal article" date="2016" name="Nat. Commun.">
        <title>Thousands of microbial genomes shed light on interconnected biogeochemical processes in an aquifer system.</title>
        <authorList>
            <person name="Anantharaman K."/>
            <person name="Brown C.T."/>
            <person name="Hug L.A."/>
            <person name="Sharon I."/>
            <person name="Castelle C.J."/>
            <person name="Probst A.J."/>
            <person name="Thomas B.C."/>
            <person name="Singh A."/>
            <person name="Wilkins M.J."/>
            <person name="Karaoz U."/>
            <person name="Brodie E.L."/>
            <person name="Williams K.H."/>
            <person name="Hubbard S.S."/>
            <person name="Banfield J.F."/>
        </authorList>
    </citation>
    <scope>NUCLEOTIDE SEQUENCE [LARGE SCALE GENOMIC DNA]</scope>
</reference>
<comment type="caution">
    <text evidence="2">The sequence shown here is derived from an EMBL/GenBank/DDBJ whole genome shotgun (WGS) entry which is preliminary data.</text>
</comment>
<dbReference type="EMBL" id="MEXR01000033">
    <property type="protein sequence ID" value="OGD09347.1"/>
    <property type="molecule type" value="Genomic_DNA"/>
</dbReference>
<feature type="transmembrane region" description="Helical" evidence="1">
    <location>
        <begin position="41"/>
        <end position="62"/>
    </location>
</feature>
<keyword evidence="1" id="KW-0472">Membrane</keyword>
<evidence type="ECO:0000313" key="3">
    <source>
        <dbReference type="Proteomes" id="UP000176424"/>
    </source>
</evidence>
<protein>
    <submittedName>
        <fullName evidence="2">Uncharacterized protein</fullName>
    </submittedName>
</protein>
<dbReference type="Proteomes" id="UP000176424">
    <property type="component" value="Unassembled WGS sequence"/>
</dbReference>